<dbReference type="InterPro" id="IPR043502">
    <property type="entry name" value="DNA/RNA_pol_sf"/>
</dbReference>
<dbReference type="EMBL" id="KL367520">
    <property type="protein sequence ID" value="KFD66844.1"/>
    <property type="molecule type" value="Genomic_DNA"/>
</dbReference>
<evidence type="ECO:0000313" key="2">
    <source>
        <dbReference type="EMBL" id="KFD66844.1"/>
    </source>
</evidence>
<proteinExistence type="predicted"/>
<dbReference type="Pfam" id="PF00078">
    <property type="entry name" value="RVT_1"/>
    <property type="match status" value="1"/>
</dbReference>
<dbReference type="PANTHER" id="PTHR37984">
    <property type="entry name" value="PROTEIN CBG26694"/>
    <property type="match status" value="1"/>
</dbReference>
<dbReference type="CDD" id="cd01647">
    <property type="entry name" value="RT_LTR"/>
    <property type="match status" value="1"/>
</dbReference>
<dbReference type="PANTHER" id="PTHR37984:SF5">
    <property type="entry name" value="PROTEIN NYNRIN-LIKE"/>
    <property type="match status" value="1"/>
</dbReference>
<protein>
    <recommendedName>
        <fullName evidence="1">Reverse transcriptase domain-containing protein</fullName>
    </recommendedName>
</protein>
<sequence>MQGVLALCSAEIFIHPLPLPQKLFHVKRGCTKAAFHSIQTGNSAPVRVPPRKVPVHLRLEVERQIKKMLKNGIIRRSTSPWLFPAVFTAKKTGELRICFDYREPNKLSKRAAYPLPLPDEVQDRIGGATVFSTLDLNNGFWQLPIHPADCEKTAFSPGPGMGLYEFVCMPFGLTGGPSSFQRMMDHVLDGLPFTMVYLDDILVFSRDMAAHHRHLTEVFRRLLYNGLTMRGSKCRIAVSQIHYLGHVFSACGMAPDQCKVEAITLFERPTNAKQLRQFLGLASYYR</sequence>
<evidence type="ECO:0000259" key="1">
    <source>
        <dbReference type="Pfam" id="PF00078"/>
    </source>
</evidence>
<dbReference type="InterPro" id="IPR000477">
    <property type="entry name" value="RT_dom"/>
</dbReference>
<reference evidence="2" key="1">
    <citation type="journal article" date="2014" name="Nat. Genet.">
        <title>Genome and transcriptome of the porcine whipworm Trichuris suis.</title>
        <authorList>
            <person name="Jex A.R."/>
            <person name="Nejsum P."/>
            <person name="Schwarz E.M."/>
            <person name="Hu L."/>
            <person name="Young N.D."/>
            <person name="Hall R.S."/>
            <person name="Korhonen P.K."/>
            <person name="Liao S."/>
            <person name="Thamsborg S."/>
            <person name="Xia J."/>
            <person name="Xu P."/>
            <person name="Wang S."/>
            <person name="Scheerlinck J.P."/>
            <person name="Hofmann A."/>
            <person name="Sternberg P.W."/>
            <person name="Wang J."/>
            <person name="Gasser R.B."/>
        </authorList>
    </citation>
    <scope>NUCLEOTIDE SEQUENCE [LARGE SCALE GENOMIC DNA]</scope>
    <source>
        <strain evidence="2">DCEP-RM93F</strain>
    </source>
</reference>
<organism evidence="2">
    <name type="scientific">Trichuris suis</name>
    <name type="common">pig whipworm</name>
    <dbReference type="NCBI Taxonomy" id="68888"/>
    <lineage>
        <taxon>Eukaryota</taxon>
        <taxon>Metazoa</taxon>
        <taxon>Ecdysozoa</taxon>
        <taxon>Nematoda</taxon>
        <taxon>Enoplea</taxon>
        <taxon>Dorylaimia</taxon>
        <taxon>Trichinellida</taxon>
        <taxon>Trichuridae</taxon>
        <taxon>Trichuris</taxon>
    </lineage>
</organism>
<dbReference type="InterPro" id="IPR050951">
    <property type="entry name" value="Retrovirus_Pol_polyprotein"/>
</dbReference>
<accession>A0A085NBJ8</accession>
<dbReference type="AlphaFoldDB" id="A0A085NBJ8"/>
<dbReference type="InterPro" id="IPR043128">
    <property type="entry name" value="Rev_trsase/Diguanyl_cyclase"/>
</dbReference>
<feature type="domain" description="Reverse transcriptase" evidence="1">
    <location>
        <begin position="90"/>
        <end position="247"/>
    </location>
</feature>
<dbReference type="Gene3D" id="3.10.10.10">
    <property type="entry name" value="HIV Type 1 Reverse Transcriptase, subunit A, domain 1"/>
    <property type="match status" value="1"/>
</dbReference>
<dbReference type="SUPFAM" id="SSF56672">
    <property type="entry name" value="DNA/RNA polymerases"/>
    <property type="match status" value="1"/>
</dbReference>
<dbReference type="Gene3D" id="3.30.70.270">
    <property type="match status" value="2"/>
</dbReference>
<dbReference type="Proteomes" id="UP000030758">
    <property type="component" value="Unassembled WGS sequence"/>
</dbReference>
<dbReference type="FunFam" id="3.30.70.270:FF:000003">
    <property type="entry name" value="Transposon Ty3-G Gag-Pol polyprotein"/>
    <property type="match status" value="1"/>
</dbReference>
<gene>
    <name evidence="2" type="ORF">M514_20988</name>
</gene>
<name>A0A085NBJ8_9BILA</name>